<dbReference type="InterPro" id="IPR052179">
    <property type="entry name" value="DD-CPase-like"/>
</dbReference>
<dbReference type="InterPro" id="IPR002477">
    <property type="entry name" value="Peptidoglycan-bd-like"/>
</dbReference>
<gene>
    <name evidence="5" type="ORF">SAMN04489812_3292</name>
</gene>
<proteinExistence type="predicted"/>
<dbReference type="EMBL" id="LT629772">
    <property type="protein sequence ID" value="SDS86504.1"/>
    <property type="molecule type" value="Genomic_DNA"/>
</dbReference>
<keyword evidence="6" id="KW-1185">Reference proteome</keyword>
<evidence type="ECO:0000256" key="2">
    <source>
        <dbReference type="SAM" id="SignalP"/>
    </source>
</evidence>
<dbReference type="OrthoDB" id="9792074at2"/>
<feature type="domain" description="D-alanyl-D-alanine carboxypeptidase-like core" evidence="4">
    <location>
        <begin position="216"/>
        <end position="320"/>
    </location>
</feature>
<evidence type="ECO:0000259" key="4">
    <source>
        <dbReference type="Pfam" id="PF02557"/>
    </source>
</evidence>
<dbReference type="Gene3D" id="3.30.1380.10">
    <property type="match status" value="1"/>
</dbReference>
<dbReference type="InterPro" id="IPR003709">
    <property type="entry name" value="VanY-like_core_dom"/>
</dbReference>
<feature type="chain" id="PRO_5009263528" evidence="2">
    <location>
        <begin position="27"/>
        <end position="336"/>
    </location>
</feature>
<sequence>MKLRRLVTAAVAAAACALTPVAAAHADNAAPVRTDHQVTAAAVTAPSMSVTASSPYSNIRATQFLLNAWGVPTSADGKFGPKTTASIKSYQAKHGLAVDGSAGPKTMTSLTSTTGFAGSPNVNTTKAVQQLLVKLGYKISVDGSFGPATTSAVKSWQSKIKVSQTGRVDATTWAFLFSPPPPPPGSWKKCSDSIDSTNRKGLPSSQTTSVQSDIRVASCLAPSVRSMIASARSAGISLHANSSYRSHQSQISLRRQNCGTSYYDIYQKPASQCSPNTAIPGTSIHEYGLAIDFNVSSSSTYNWLIKNGPKYGFYRTVASERWHFDTKQKPLGSIYG</sequence>
<dbReference type="PANTHER" id="PTHR34385:SF1">
    <property type="entry name" value="PEPTIDOGLYCAN L-ALANYL-D-GLUTAMATE ENDOPEPTIDASE CWLK"/>
    <property type="match status" value="1"/>
</dbReference>
<dbReference type="InterPro" id="IPR036366">
    <property type="entry name" value="PGBDSf"/>
</dbReference>
<dbReference type="RefSeq" id="WP_091526514.1">
    <property type="nucleotide sequence ID" value="NZ_LT629772.1"/>
</dbReference>
<dbReference type="AlphaFoldDB" id="A0A1H1VNI8"/>
<evidence type="ECO:0000313" key="6">
    <source>
        <dbReference type="Proteomes" id="UP000199103"/>
    </source>
</evidence>
<feature type="domain" description="Peptidoglycan binding-like" evidence="3">
    <location>
        <begin position="57"/>
        <end position="110"/>
    </location>
</feature>
<protein>
    <submittedName>
        <fullName evidence="5">Peptidoglycan-binding (PGRP) domain of peptidoglycan hydrolases-containing protein</fullName>
    </submittedName>
</protein>
<dbReference type="SUPFAM" id="SSF47090">
    <property type="entry name" value="PGBD-like"/>
    <property type="match status" value="2"/>
</dbReference>
<dbReference type="CDD" id="cd14814">
    <property type="entry name" value="Peptidase_M15"/>
    <property type="match status" value="1"/>
</dbReference>
<dbReference type="Gene3D" id="1.10.101.10">
    <property type="entry name" value="PGBD-like superfamily/PGBD"/>
    <property type="match status" value="2"/>
</dbReference>
<dbReference type="Pfam" id="PF01471">
    <property type="entry name" value="PG_binding_1"/>
    <property type="match status" value="2"/>
</dbReference>
<dbReference type="Pfam" id="PF02557">
    <property type="entry name" value="VanY"/>
    <property type="match status" value="1"/>
</dbReference>
<feature type="signal peptide" evidence="2">
    <location>
        <begin position="1"/>
        <end position="26"/>
    </location>
</feature>
<dbReference type="PROSITE" id="PS51257">
    <property type="entry name" value="PROKAR_LIPOPROTEIN"/>
    <property type="match status" value="1"/>
</dbReference>
<feature type="domain" description="Peptidoglycan binding-like" evidence="3">
    <location>
        <begin position="125"/>
        <end position="176"/>
    </location>
</feature>
<name>A0A1H1VNI8_9ACTN</name>
<accession>A0A1H1VNI8</accession>
<organism evidence="5 6">
    <name type="scientific">Microlunatus soli</name>
    <dbReference type="NCBI Taxonomy" id="630515"/>
    <lineage>
        <taxon>Bacteria</taxon>
        <taxon>Bacillati</taxon>
        <taxon>Actinomycetota</taxon>
        <taxon>Actinomycetes</taxon>
        <taxon>Propionibacteriales</taxon>
        <taxon>Propionibacteriaceae</taxon>
        <taxon>Microlunatus</taxon>
    </lineage>
</organism>
<dbReference type="InterPro" id="IPR036365">
    <property type="entry name" value="PGBD-like_sf"/>
</dbReference>
<keyword evidence="5" id="KW-0378">Hydrolase</keyword>
<dbReference type="PANTHER" id="PTHR34385">
    <property type="entry name" value="D-ALANYL-D-ALANINE CARBOXYPEPTIDASE"/>
    <property type="match status" value="1"/>
</dbReference>
<evidence type="ECO:0000259" key="3">
    <source>
        <dbReference type="Pfam" id="PF01471"/>
    </source>
</evidence>
<dbReference type="SUPFAM" id="SSF55166">
    <property type="entry name" value="Hedgehog/DD-peptidase"/>
    <property type="match status" value="1"/>
</dbReference>
<dbReference type="GO" id="GO:0006508">
    <property type="term" value="P:proteolysis"/>
    <property type="evidence" value="ECO:0007669"/>
    <property type="project" value="InterPro"/>
</dbReference>
<feature type="region of interest" description="Disordered" evidence="1">
    <location>
        <begin position="183"/>
        <end position="207"/>
    </location>
</feature>
<evidence type="ECO:0000313" key="5">
    <source>
        <dbReference type="EMBL" id="SDS86504.1"/>
    </source>
</evidence>
<reference evidence="5 6" key="1">
    <citation type="submission" date="2016-10" db="EMBL/GenBank/DDBJ databases">
        <authorList>
            <person name="de Groot N.N."/>
        </authorList>
    </citation>
    <scope>NUCLEOTIDE SEQUENCE [LARGE SCALE GENOMIC DNA]</scope>
    <source>
        <strain evidence="5 6">DSM 21800</strain>
    </source>
</reference>
<dbReference type="GO" id="GO:0008233">
    <property type="term" value="F:peptidase activity"/>
    <property type="evidence" value="ECO:0007669"/>
    <property type="project" value="InterPro"/>
</dbReference>
<keyword evidence="2" id="KW-0732">Signal</keyword>
<dbReference type="STRING" id="630515.SAMN04489812_3292"/>
<evidence type="ECO:0000256" key="1">
    <source>
        <dbReference type="SAM" id="MobiDB-lite"/>
    </source>
</evidence>
<dbReference type="Proteomes" id="UP000199103">
    <property type="component" value="Chromosome I"/>
</dbReference>
<dbReference type="InterPro" id="IPR009045">
    <property type="entry name" value="Zn_M74/Hedgehog-like"/>
</dbReference>